<evidence type="ECO:0000256" key="5">
    <source>
        <dbReference type="SAM" id="MobiDB-lite"/>
    </source>
</evidence>
<dbReference type="InterPro" id="IPR038261">
    <property type="entry name" value="GPP34-like_sf"/>
</dbReference>
<keyword evidence="3" id="KW-0446">Lipid-binding</keyword>
<evidence type="ECO:0000256" key="1">
    <source>
        <dbReference type="ARBA" id="ARBA00004255"/>
    </source>
</evidence>
<name>A0ABT0XWX5_9ACTN</name>
<keyword evidence="2" id="KW-0333">Golgi apparatus</keyword>
<dbReference type="EMBL" id="JAMQOL010000015">
    <property type="protein sequence ID" value="MCM4078292.1"/>
    <property type="molecule type" value="Genomic_DNA"/>
</dbReference>
<protein>
    <submittedName>
        <fullName evidence="6">GPP34 family phosphoprotein</fullName>
    </submittedName>
</protein>
<feature type="region of interest" description="Disordered" evidence="5">
    <location>
        <begin position="81"/>
        <end position="115"/>
    </location>
</feature>
<dbReference type="Proteomes" id="UP001523216">
    <property type="component" value="Unassembled WGS sequence"/>
</dbReference>
<feature type="compositionally biased region" description="Basic and acidic residues" evidence="5">
    <location>
        <begin position="81"/>
        <end position="101"/>
    </location>
</feature>
<evidence type="ECO:0000313" key="7">
    <source>
        <dbReference type="Proteomes" id="UP001523216"/>
    </source>
</evidence>
<comment type="subcellular location">
    <subcellularLocation>
        <location evidence="1">Golgi apparatus membrane</location>
        <topology evidence="1">Peripheral membrane protein</topology>
        <orientation evidence="1">Cytoplasmic side</orientation>
    </subcellularLocation>
</comment>
<proteinExistence type="predicted"/>
<reference evidence="6 7" key="1">
    <citation type="submission" date="2022-06" db="EMBL/GenBank/DDBJ databases">
        <title>Actinoplanes abujensis sp. nov., isolated from Nigerian arid soil.</title>
        <authorList>
            <person name="Ding P."/>
        </authorList>
    </citation>
    <scope>NUCLEOTIDE SEQUENCE [LARGE SCALE GENOMIC DNA]</scope>
    <source>
        <strain evidence="7">TRM88002</strain>
    </source>
</reference>
<evidence type="ECO:0000256" key="2">
    <source>
        <dbReference type="ARBA" id="ARBA00023034"/>
    </source>
</evidence>
<sequence length="259" mass="28108">MPSAGPTWLTDDLWLAAHDGVKGARLIGERPLGVGLAAGLLAELVHAGWLELREGELFRTGANLPSDPALRPLLVRMEAEEQERAAVQAREDEGRGPRASERGSWPPPVRQETRHRLRGHQLKAWMAYLAYEGRAEARVVDRLSRTGLVRREERRRLFGGTTARYVPCDANASGLPANSITQAVHHGRPLPGLDAFLAGLLLATGLHHHAFATLSTHERSLLGGLIKTGLTDPGEPGIRAMLRELLRAADAAVGEAAMR</sequence>
<comment type="caution">
    <text evidence="6">The sequence shown here is derived from an EMBL/GenBank/DDBJ whole genome shotgun (WGS) entry which is preliminary data.</text>
</comment>
<evidence type="ECO:0000256" key="4">
    <source>
        <dbReference type="ARBA" id="ARBA00023136"/>
    </source>
</evidence>
<keyword evidence="7" id="KW-1185">Reference proteome</keyword>
<dbReference type="InterPro" id="IPR008628">
    <property type="entry name" value="GPP34-like"/>
</dbReference>
<dbReference type="RefSeq" id="WP_251798133.1">
    <property type="nucleotide sequence ID" value="NZ_JAMQOL010000015.1"/>
</dbReference>
<gene>
    <name evidence="6" type="ORF">LXN57_12020</name>
</gene>
<keyword evidence="4" id="KW-0472">Membrane</keyword>
<evidence type="ECO:0000313" key="6">
    <source>
        <dbReference type="EMBL" id="MCM4078292.1"/>
    </source>
</evidence>
<dbReference type="Pfam" id="PF05719">
    <property type="entry name" value="GPP34"/>
    <property type="match status" value="1"/>
</dbReference>
<accession>A0ABT0XWX5</accession>
<dbReference type="Gene3D" id="1.10.3630.10">
    <property type="entry name" value="yeast vps74-n-term truncation variant domain like"/>
    <property type="match status" value="1"/>
</dbReference>
<evidence type="ECO:0000256" key="3">
    <source>
        <dbReference type="ARBA" id="ARBA00023121"/>
    </source>
</evidence>
<organism evidence="6 7">
    <name type="scientific">Paractinoplanes hotanensis</name>
    <dbReference type="NCBI Taxonomy" id="2906497"/>
    <lineage>
        <taxon>Bacteria</taxon>
        <taxon>Bacillati</taxon>
        <taxon>Actinomycetota</taxon>
        <taxon>Actinomycetes</taxon>
        <taxon>Micromonosporales</taxon>
        <taxon>Micromonosporaceae</taxon>
        <taxon>Paractinoplanes</taxon>
    </lineage>
</organism>